<proteinExistence type="predicted"/>
<gene>
    <name evidence="1" type="ORF">HMI46_18110</name>
</gene>
<evidence type="ECO:0000313" key="1">
    <source>
        <dbReference type="EMBL" id="NOJ72465.1"/>
    </source>
</evidence>
<dbReference type="Proteomes" id="UP000552038">
    <property type="component" value="Unassembled WGS sequence"/>
</dbReference>
<organism evidence="1 2">
    <name type="scientific">Paenibacillus alvei</name>
    <name type="common">Bacillus alvei</name>
    <dbReference type="NCBI Taxonomy" id="44250"/>
    <lineage>
        <taxon>Bacteria</taxon>
        <taxon>Bacillati</taxon>
        <taxon>Bacillota</taxon>
        <taxon>Bacilli</taxon>
        <taxon>Bacillales</taxon>
        <taxon>Paenibacillaceae</taxon>
        <taxon>Paenibacillus</taxon>
    </lineage>
</organism>
<name>A0AAP6ZYT4_PAEAL</name>
<dbReference type="EMBL" id="JABFOR010000025">
    <property type="protein sequence ID" value="NOJ72465.1"/>
    <property type="molecule type" value="Genomic_DNA"/>
</dbReference>
<reference evidence="1 2" key="1">
    <citation type="submission" date="2020-05" db="EMBL/GenBank/DDBJ databases">
        <title>Whole genome sequencing and identification of novel metabolites from Paenibacillus alvei strain JR949.</title>
        <authorList>
            <person name="Rajendhran J."/>
            <person name="Sree Pranav P."/>
            <person name="Mahalakshmi B."/>
            <person name="Karthikeyan R."/>
        </authorList>
    </citation>
    <scope>NUCLEOTIDE SEQUENCE [LARGE SCALE GENOMIC DNA]</scope>
    <source>
        <strain evidence="1 2">JR949</strain>
    </source>
</reference>
<accession>A0AAP6ZYT4</accession>
<evidence type="ECO:0000313" key="2">
    <source>
        <dbReference type="Proteomes" id="UP000552038"/>
    </source>
</evidence>
<protein>
    <submittedName>
        <fullName evidence="1">Uncharacterized protein</fullName>
    </submittedName>
</protein>
<comment type="caution">
    <text evidence="1">The sequence shown here is derived from an EMBL/GenBank/DDBJ whole genome shotgun (WGS) entry which is preliminary data.</text>
</comment>
<sequence>MERRREDLIGRTGSITRSIEIIDAKEGEYGVDVRISDSMGNVYWTDLDEDISLD</sequence>
<dbReference type="AlphaFoldDB" id="A0AAP6ZYT4"/>
<dbReference type="RefSeq" id="WP_171418003.1">
    <property type="nucleotide sequence ID" value="NZ_JABFOR010000025.1"/>
</dbReference>